<accession>A0A1F7Y3K5</accession>
<dbReference type="InterPro" id="IPR000917">
    <property type="entry name" value="Sulfatase_N"/>
</dbReference>
<dbReference type="InterPro" id="IPR017850">
    <property type="entry name" value="Alkaline_phosphatase_core_sf"/>
</dbReference>
<comment type="caution">
    <text evidence="3">The sequence shown here is derived from an EMBL/GenBank/DDBJ whole genome shotgun (WGS) entry which is preliminary data.</text>
</comment>
<evidence type="ECO:0000313" key="4">
    <source>
        <dbReference type="Proteomes" id="UP000178419"/>
    </source>
</evidence>
<reference evidence="3 4" key="1">
    <citation type="journal article" date="2016" name="Nat. Commun.">
        <title>Thousands of microbial genomes shed light on interconnected biogeochemical processes in an aquifer system.</title>
        <authorList>
            <person name="Anantharaman K."/>
            <person name="Brown C.T."/>
            <person name="Hug L.A."/>
            <person name="Sharon I."/>
            <person name="Castelle C.J."/>
            <person name="Probst A.J."/>
            <person name="Thomas B.C."/>
            <person name="Singh A."/>
            <person name="Wilkins M.J."/>
            <person name="Karaoz U."/>
            <person name="Brodie E.L."/>
            <person name="Williams K.H."/>
            <person name="Hubbard S.S."/>
            <person name="Banfield J.F."/>
        </authorList>
    </citation>
    <scope>NUCLEOTIDE SEQUENCE [LARGE SCALE GENOMIC DNA]</scope>
</reference>
<protein>
    <recommendedName>
        <fullName evidence="2">Sulfatase N-terminal domain-containing protein</fullName>
    </recommendedName>
</protein>
<feature type="transmembrane region" description="Helical" evidence="1">
    <location>
        <begin position="130"/>
        <end position="152"/>
    </location>
</feature>
<dbReference type="AlphaFoldDB" id="A0A1F7Y3K5"/>
<gene>
    <name evidence="3" type="ORF">A2714_05670</name>
</gene>
<dbReference type="Proteomes" id="UP000178419">
    <property type="component" value="Unassembled WGS sequence"/>
</dbReference>
<dbReference type="SUPFAM" id="SSF53649">
    <property type="entry name" value="Alkaline phosphatase-like"/>
    <property type="match status" value="1"/>
</dbReference>
<dbReference type="EMBL" id="MGGE01000026">
    <property type="protein sequence ID" value="OGM21125.1"/>
    <property type="molecule type" value="Genomic_DNA"/>
</dbReference>
<keyword evidence="1" id="KW-0472">Membrane</keyword>
<dbReference type="Gene3D" id="3.40.720.10">
    <property type="entry name" value="Alkaline Phosphatase, subunit A"/>
    <property type="match status" value="1"/>
</dbReference>
<sequence>MIFKKILEQKIIFPFLFTVYPVVFLLSFNIGKSDYAQAIFPGVVIISSSIILYLFLRRFIKDRFKSGLLVGWLFLSFFTYGHLYDLAAANLNSNLGRILVKPSYGLIFWMLLNVLIIYKVLVFKKAKHPLILFFNIFSLFLILFSSANIAIYELSQFLNPTSEDFRETSDDGKFFNLEDLPDIYYIILDGNASASVLKDLYGYDNKSFVSFLRKNKFFVSESAKSNYVMTSLSLASSLNMKYVNYLSEELGKNSREEIRLHKMIEDNDLVKLLKDRGYKYVTFSSGWGPTNYSRLADVNFQKVFLSEFSTLLIRKSAIGHFEFTRPFLRSRILFTFENLKKIERDSRPKFVFAHILIPHPPWLFGPRGERVEGTEITLTGDDWTEKEKYIGQVRFAEIMIKDVIKTILSGNKESVLIVQADHGPSSTLREEGRIHLQERFGILNAIYIPEKYEKNVKLYEGMTPVNTFRMILNTIFNENYAILEDRHYYTDVFRPFDFSDVTGELVD</sequence>
<proteinExistence type="predicted"/>
<evidence type="ECO:0000259" key="2">
    <source>
        <dbReference type="Pfam" id="PF00884"/>
    </source>
</evidence>
<dbReference type="Pfam" id="PF00884">
    <property type="entry name" value="Sulfatase"/>
    <property type="match status" value="1"/>
</dbReference>
<feature type="transmembrane region" description="Helical" evidence="1">
    <location>
        <begin position="68"/>
        <end position="84"/>
    </location>
</feature>
<keyword evidence="1" id="KW-1133">Transmembrane helix</keyword>
<evidence type="ECO:0000256" key="1">
    <source>
        <dbReference type="SAM" id="Phobius"/>
    </source>
</evidence>
<feature type="transmembrane region" description="Helical" evidence="1">
    <location>
        <begin position="36"/>
        <end position="56"/>
    </location>
</feature>
<feature type="transmembrane region" description="Helical" evidence="1">
    <location>
        <begin position="12"/>
        <end position="30"/>
    </location>
</feature>
<keyword evidence="1" id="KW-0812">Transmembrane</keyword>
<feature type="domain" description="Sulfatase N-terminal" evidence="2">
    <location>
        <begin position="218"/>
        <end position="426"/>
    </location>
</feature>
<organism evidence="3 4">
    <name type="scientific">Candidatus Woesebacteria bacterium RIFCSPHIGHO2_01_FULL_38_9</name>
    <dbReference type="NCBI Taxonomy" id="1802492"/>
    <lineage>
        <taxon>Bacteria</taxon>
        <taxon>Candidatus Woeseibacteriota</taxon>
    </lineage>
</organism>
<name>A0A1F7Y3K5_9BACT</name>
<evidence type="ECO:0000313" key="3">
    <source>
        <dbReference type="EMBL" id="OGM21125.1"/>
    </source>
</evidence>
<feature type="transmembrane region" description="Helical" evidence="1">
    <location>
        <begin position="104"/>
        <end position="123"/>
    </location>
</feature>